<dbReference type="PANTHER" id="PTHR12269:SF1">
    <property type="entry name" value="EUKARYOTIC TRANSLATION INITIATION FACTOR 4E TRANSPORTER"/>
    <property type="match status" value="1"/>
</dbReference>
<dbReference type="GO" id="GO:0036464">
    <property type="term" value="C:cytoplasmic ribonucleoprotein granule"/>
    <property type="evidence" value="ECO:0007669"/>
    <property type="project" value="UniProtKB-ARBA"/>
</dbReference>
<feature type="compositionally biased region" description="Basic and acidic residues" evidence="3">
    <location>
        <begin position="324"/>
        <end position="352"/>
    </location>
</feature>
<dbReference type="GO" id="GO:0003743">
    <property type="term" value="F:translation initiation factor activity"/>
    <property type="evidence" value="ECO:0007669"/>
    <property type="project" value="UniProtKB-KW"/>
</dbReference>
<evidence type="ECO:0000256" key="1">
    <source>
        <dbReference type="ARBA" id="ARBA00004496"/>
    </source>
</evidence>
<feature type="region of interest" description="Disordered" evidence="3">
    <location>
        <begin position="194"/>
        <end position="282"/>
    </location>
</feature>
<feature type="compositionally biased region" description="Basic and acidic residues" evidence="3">
    <location>
        <begin position="436"/>
        <end position="451"/>
    </location>
</feature>
<organism evidence="4 5">
    <name type="scientific">Cyphomyrmex costatus</name>
    <dbReference type="NCBI Taxonomy" id="456900"/>
    <lineage>
        <taxon>Eukaryota</taxon>
        <taxon>Metazoa</taxon>
        <taxon>Ecdysozoa</taxon>
        <taxon>Arthropoda</taxon>
        <taxon>Hexapoda</taxon>
        <taxon>Insecta</taxon>
        <taxon>Pterygota</taxon>
        <taxon>Neoptera</taxon>
        <taxon>Endopterygota</taxon>
        <taxon>Hymenoptera</taxon>
        <taxon>Apocrita</taxon>
        <taxon>Aculeata</taxon>
        <taxon>Formicoidea</taxon>
        <taxon>Formicidae</taxon>
        <taxon>Myrmicinae</taxon>
        <taxon>Cyphomyrmex</taxon>
    </lineage>
</organism>
<reference evidence="4 5" key="1">
    <citation type="submission" date="2016-03" db="EMBL/GenBank/DDBJ databases">
        <title>Cyphomyrmex costatus WGS genome.</title>
        <authorList>
            <person name="Nygaard S."/>
            <person name="Hu H."/>
            <person name="Boomsma J."/>
            <person name="Zhang G."/>
        </authorList>
    </citation>
    <scope>NUCLEOTIDE SEQUENCE [LARGE SCALE GENOMIC DNA]</scope>
    <source>
        <strain evidence="4">MS0001</strain>
        <tissue evidence="4">Whole body</tissue>
    </source>
</reference>
<feature type="region of interest" description="Disordered" evidence="3">
    <location>
        <begin position="1028"/>
        <end position="1108"/>
    </location>
</feature>
<feature type="region of interest" description="Disordered" evidence="3">
    <location>
        <begin position="313"/>
        <end position="352"/>
    </location>
</feature>
<comment type="subcellular location">
    <subcellularLocation>
        <location evidence="1">Cytoplasm</location>
    </subcellularLocation>
</comment>
<sequence>MRLVAVERFIGSNWYRRPRKRPLVGPTGSPFLDILVMQTRSCRWFRKNKSVNSLKRVTFRDEAIISMSVAGEVTDASIVEVGRSRPQFQYSRLFIVEDEFSVITAKSICGTTMSVFLLNCFRFSKLLELHHTQSKKSFMYCWFKTPCVCVRVCVRERERDREDLMLIKNLRLSRRRPTFLDIAYNNSRGVWDPERWHSDRKRSDTPPKEERTGRGDQITENHSKRRNNGDPRDRIRKEQDGIVLSPQRRSFNSGCFVNVNQPPNRRPESPIGKPEVSHREPVRRIGSGRILTRDIWDFRAENEKIDSDRADYGFRSSTAAGGSLRDRDNRDNRDGKERDRDRDMRERERDRDNLRERDERFERRSFGRDYGDRGERERDRGDRGVERNERNNHQMERDKDRGREKRFSNDRRRTYSDNRDSDEPEWFSSGPTSQHDTIELRGFEDIPEEKVVSSGNTKSKKQTAAQKKRGKRNATEKEDKSNENSAGPKGRSTPNVMDQPINAVPAPHSPITEQTEQSIIQNKENDVSESTEPTSESGENSGANQNQEGSHPDFNLDEFLKSDTFPGVSGLLTNGVGSNSGTGSRFSQWFKRESPVQQVDSRRTSIQDELLNNLLNDITEPNIQIPSVTESNTYFAPISPANTTNNANTTTNGVKLLEMLHRGNKPNQNGQGDASNTIPMMKNCSIKDLEVGGKVVHSLEELEARMRGGAPPPATSTDALRVNKTEDLSAFKKLLAQVTGGQAVPAANGPITHKQPVTLMQLLNSQLKTQQSSMPHQQPPAESIHTTTFNHVGPLGPTQHPHQVQMQHENLMKVLQIQQQQQQQQQQHHQQQQQQQQKQQQQQQRHSDMLSMMMGNQRMLGVSPVPAEMQMMINNVPSSQELLQRPEAQAIIQGLQQGEITRQHLIQQLNNPAMQHRHREVLANILKMYGGTTPRTISPHPHSAAPIPQEHILQQMLYQQQQQRIPSPMNNAYCPPPIISPNLTTNPSTLTVQHPVIPHRVPSPREIVMHTQSIMQSALIKKKLEEQRENFRKRQDQQQQQQQQQVQQQRTSSPVNSPAKQTASPLAFTPTSVLRKMTADKEPDGSSNEPPKLSTQTQASQMQQMQSAAVQLLAQGALSRHTALRSQPIQSTWSNPSLKQHPGRPIVKGNNSNTNSNQFQYNTGNAEFQQQHRTVPNVYGNPARSKHTMATSLPHHNAPQYNIAQNSIMNQRSNPMNTQMKTQQVPTHLANMQQPPPHGTVNMQQPSQRTINTPMQLVMSQNYNSNRTDGQTMRSQQLNMAVGRQPSPGLGFVGSNGGDLSPTSNQLARWFSPELLAQARAGKLPELAQTNVLSLEELERLQHASTIVHN</sequence>
<feature type="compositionally biased region" description="Basic and acidic residues" evidence="3">
    <location>
        <begin position="590"/>
        <end position="602"/>
    </location>
</feature>
<evidence type="ECO:0000313" key="5">
    <source>
        <dbReference type="Proteomes" id="UP000078542"/>
    </source>
</evidence>
<dbReference type="EMBL" id="KQ978262">
    <property type="protein sequence ID" value="KYM95846.1"/>
    <property type="molecule type" value="Genomic_DNA"/>
</dbReference>
<feature type="compositionally biased region" description="Polar residues" evidence="3">
    <location>
        <begin position="511"/>
        <end position="522"/>
    </location>
</feature>
<feature type="compositionally biased region" description="Low complexity" evidence="3">
    <location>
        <begin position="528"/>
        <end position="542"/>
    </location>
</feature>
<evidence type="ECO:0000256" key="2">
    <source>
        <dbReference type="ARBA" id="ARBA00022490"/>
    </source>
</evidence>
<dbReference type="GO" id="GO:0017148">
    <property type="term" value="P:negative regulation of translation"/>
    <property type="evidence" value="ECO:0007669"/>
    <property type="project" value="TreeGrafter"/>
</dbReference>
<keyword evidence="5" id="KW-1185">Reference proteome</keyword>
<feature type="region of interest" description="Disordered" evidence="3">
    <location>
        <begin position="825"/>
        <end position="847"/>
    </location>
</feature>
<protein>
    <submittedName>
        <fullName evidence="4">Eukaryotic translation initiation factor 4E transporter</fullName>
    </submittedName>
</protein>
<feature type="compositionally biased region" description="Basic and acidic residues" evidence="3">
    <location>
        <begin position="473"/>
        <end position="482"/>
    </location>
</feature>
<dbReference type="GO" id="GO:0003729">
    <property type="term" value="F:mRNA binding"/>
    <property type="evidence" value="ECO:0007669"/>
    <property type="project" value="TreeGrafter"/>
</dbReference>
<feature type="compositionally biased region" description="Low complexity" evidence="3">
    <location>
        <begin position="825"/>
        <end position="844"/>
    </location>
</feature>
<feature type="compositionally biased region" description="Polar residues" evidence="3">
    <location>
        <begin position="1050"/>
        <end position="1072"/>
    </location>
</feature>
<evidence type="ECO:0000313" key="4">
    <source>
        <dbReference type="EMBL" id="KYM95846.1"/>
    </source>
</evidence>
<feature type="compositionally biased region" description="Polar residues" evidence="3">
    <location>
        <begin position="1149"/>
        <end position="1160"/>
    </location>
</feature>
<feature type="compositionally biased region" description="Low complexity" evidence="3">
    <location>
        <begin position="1093"/>
        <end position="1108"/>
    </location>
</feature>
<accession>A0A151I9U2</accession>
<dbReference type="PANTHER" id="PTHR12269">
    <property type="entry name" value="EUKARYOTIC TRANSLATION INITIATION FACTOR 4E TRANSPORTER"/>
    <property type="match status" value="1"/>
</dbReference>
<keyword evidence="4" id="KW-0648">Protein biosynthesis</keyword>
<feature type="compositionally biased region" description="Basic and acidic residues" evidence="3">
    <location>
        <begin position="367"/>
        <end position="421"/>
    </location>
</feature>
<evidence type="ECO:0000256" key="3">
    <source>
        <dbReference type="SAM" id="MobiDB-lite"/>
    </source>
</evidence>
<dbReference type="Pfam" id="PF10477">
    <property type="entry name" value="EIF4E-T"/>
    <property type="match status" value="2"/>
</dbReference>
<feature type="compositionally biased region" description="Polar residues" evidence="3">
    <location>
        <begin position="1124"/>
        <end position="1138"/>
    </location>
</feature>
<keyword evidence="4" id="KW-0396">Initiation factor</keyword>
<keyword evidence="2" id="KW-0963">Cytoplasm</keyword>
<feature type="region of interest" description="Disordered" evidence="3">
    <location>
        <begin position="1123"/>
        <end position="1160"/>
    </location>
</feature>
<proteinExistence type="predicted"/>
<feature type="compositionally biased region" description="Polar residues" evidence="3">
    <location>
        <begin position="247"/>
        <end position="263"/>
    </location>
</feature>
<feature type="compositionally biased region" description="Basic and acidic residues" evidence="3">
    <location>
        <begin position="194"/>
        <end position="240"/>
    </location>
</feature>
<dbReference type="STRING" id="456900.A0A151I9U2"/>
<feature type="compositionally biased region" description="Low complexity" evidence="3">
    <location>
        <begin position="573"/>
        <end position="584"/>
    </location>
</feature>
<feature type="compositionally biased region" description="Basic residues" evidence="3">
    <location>
        <begin position="458"/>
        <end position="472"/>
    </location>
</feature>
<feature type="region of interest" description="Disordered" evidence="3">
    <location>
        <begin position="367"/>
        <end position="602"/>
    </location>
</feature>
<dbReference type="InterPro" id="IPR018862">
    <property type="entry name" value="eIF4E-T"/>
</dbReference>
<feature type="compositionally biased region" description="Low complexity" evidence="3">
    <location>
        <begin position="1037"/>
        <end position="1049"/>
    </location>
</feature>
<dbReference type="GO" id="GO:0005634">
    <property type="term" value="C:nucleus"/>
    <property type="evidence" value="ECO:0007669"/>
    <property type="project" value="TreeGrafter"/>
</dbReference>
<gene>
    <name evidence="4" type="ORF">ALC62_13497</name>
</gene>
<name>A0A151I9U2_9HYME</name>
<dbReference type="Proteomes" id="UP000078542">
    <property type="component" value="Unassembled WGS sequence"/>
</dbReference>